<dbReference type="Pfam" id="PF08240">
    <property type="entry name" value="ADH_N"/>
    <property type="match status" value="1"/>
</dbReference>
<dbReference type="GO" id="GO:0016651">
    <property type="term" value="F:oxidoreductase activity, acting on NAD(P)H"/>
    <property type="evidence" value="ECO:0007669"/>
    <property type="project" value="TreeGrafter"/>
</dbReference>
<keyword evidence="2" id="KW-0560">Oxidoreductase</keyword>
<protein>
    <submittedName>
        <fullName evidence="5">Enoyl-acyl-carrier-protein reductase, mitochondrial</fullName>
    </submittedName>
</protein>
<evidence type="ECO:0000256" key="3">
    <source>
        <dbReference type="SAM" id="Phobius"/>
    </source>
</evidence>
<dbReference type="Gene3D" id="3.40.50.720">
    <property type="entry name" value="NAD(P)-binding Rossmann-like Domain"/>
    <property type="match status" value="1"/>
</dbReference>
<dbReference type="InterPro" id="IPR013154">
    <property type="entry name" value="ADH-like_N"/>
</dbReference>
<proteinExistence type="predicted"/>
<dbReference type="InterPro" id="IPR036291">
    <property type="entry name" value="NAD(P)-bd_dom_sf"/>
</dbReference>
<dbReference type="Proteomes" id="UP000241890">
    <property type="component" value="Unassembled WGS sequence"/>
</dbReference>
<dbReference type="SUPFAM" id="SSF50129">
    <property type="entry name" value="GroES-like"/>
    <property type="match status" value="1"/>
</dbReference>
<keyword evidence="6" id="KW-1185">Reference proteome</keyword>
<feature type="transmembrane region" description="Helical" evidence="3">
    <location>
        <begin position="33"/>
        <end position="55"/>
    </location>
</feature>
<evidence type="ECO:0000313" key="6">
    <source>
        <dbReference type="Proteomes" id="UP000241890"/>
    </source>
</evidence>
<sequence length="409" mass="44152">MESTAPASSAPSASPASTASVSWTWTPNLTSTLWLAAVPLAVGGMIGVIVSRRVYNAEGKKRPEEMLALQTTAKGKIEVCRVPVPTPKRGEVLIKMSHAPVNPSDIYCAMDRSKLSTEPTYPHGIGYEGSGVVVGSGGGLLGYWAMLRKWRVSTRDLAGDGKFWAEYAVAKPSNTPPLPDSVDLREGCLANVNPLTALSMLIIAQEEGHKALVHTAASSTLGLQLLRAAPAFGIKIVAVVRGEKNARMLRQTMKHPADLVVRTDVANFKSDLKRAVRSTEATLAFDAIGGDVARAVYGAMPEKARVYTYGNLSGEGMPKELGDKKNDAQKPYSYYLVGPWLIAGGLRRLFKVSRYQFSMLPHELASSVDREISMDDPALIDLLYAYADHQKSGKVIMRMPHKSDGRAGL</sequence>
<dbReference type="PANTHER" id="PTHR48106">
    <property type="entry name" value="QUINONE OXIDOREDUCTASE PIG3-RELATED"/>
    <property type="match status" value="1"/>
</dbReference>
<dbReference type="OrthoDB" id="61978at2759"/>
<dbReference type="EMBL" id="BEYU01000022">
    <property type="protein sequence ID" value="GBG26670.1"/>
    <property type="molecule type" value="Genomic_DNA"/>
</dbReference>
<dbReference type="Gene3D" id="3.90.180.10">
    <property type="entry name" value="Medium-chain alcohol dehydrogenases, catalytic domain"/>
    <property type="match status" value="1"/>
</dbReference>
<feature type="domain" description="Alcohol dehydrogenase-like N-terminal" evidence="4">
    <location>
        <begin position="89"/>
        <end position="143"/>
    </location>
</feature>
<evidence type="ECO:0000313" key="5">
    <source>
        <dbReference type="EMBL" id="GBG26670.1"/>
    </source>
</evidence>
<keyword evidence="3" id="KW-0472">Membrane</keyword>
<name>A0A2R5G6Q0_9STRA</name>
<organism evidence="5 6">
    <name type="scientific">Hondaea fermentalgiana</name>
    <dbReference type="NCBI Taxonomy" id="2315210"/>
    <lineage>
        <taxon>Eukaryota</taxon>
        <taxon>Sar</taxon>
        <taxon>Stramenopiles</taxon>
        <taxon>Bigyra</taxon>
        <taxon>Labyrinthulomycetes</taxon>
        <taxon>Thraustochytrida</taxon>
        <taxon>Thraustochytriidae</taxon>
        <taxon>Hondaea</taxon>
    </lineage>
</organism>
<dbReference type="SUPFAM" id="SSF51735">
    <property type="entry name" value="NAD(P)-binding Rossmann-fold domains"/>
    <property type="match status" value="1"/>
</dbReference>
<dbReference type="AlphaFoldDB" id="A0A2R5G6Q0"/>
<dbReference type="InParanoid" id="A0A2R5G6Q0"/>
<evidence type="ECO:0000256" key="2">
    <source>
        <dbReference type="ARBA" id="ARBA00023002"/>
    </source>
</evidence>
<dbReference type="InterPro" id="IPR011032">
    <property type="entry name" value="GroES-like_sf"/>
</dbReference>
<accession>A0A2R5G6Q0</accession>
<evidence type="ECO:0000259" key="4">
    <source>
        <dbReference type="Pfam" id="PF08240"/>
    </source>
</evidence>
<dbReference type="GO" id="GO:0070402">
    <property type="term" value="F:NADPH binding"/>
    <property type="evidence" value="ECO:0007669"/>
    <property type="project" value="TreeGrafter"/>
</dbReference>
<keyword evidence="3" id="KW-0812">Transmembrane</keyword>
<reference evidence="5 6" key="1">
    <citation type="submission" date="2017-12" db="EMBL/GenBank/DDBJ databases">
        <title>Sequencing, de novo assembly and annotation of complete genome of a new Thraustochytrid species, strain FCC1311.</title>
        <authorList>
            <person name="Sedici K."/>
            <person name="Godart F."/>
            <person name="Aiese Cigliano R."/>
            <person name="Sanseverino W."/>
            <person name="Barakat M."/>
            <person name="Ortet P."/>
            <person name="Marechal E."/>
            <person name="Cagnac O."/>
            <person name="Amato A."/>
        </authorList>
    </citation>
    <scope>NUCLEOTIDE SEQUENCE [LARGE SCALE GENOMIC DNA]</scope>
</reference>
<evidence type="ECO:0000256" key="1">
    <source>
        <dbReference type="ARBA" id="ARBA00022857"/>
    </source>
</evidence>
<keyword evidence="1" id="KW-0521">NADP</keyword>
<keyword evidence="3" id="KW-1133">Transmembrane helix</keyword>
<comment type="caution">
    <text evidence="5">The sequence shown here is derived from an EMBL/GenBank/DDBJ whole genome shotgun (WGS) entry which is preliminary data.</text>
</comment>
<gene>
    <name evidence="5" type="ORF">FCC1311_110511</name>
</gene>
<dbReference type="PANTHER" id="PTHR48106:SF18">
    <property type="entry name" value="QUINONE OXIDOREDUCTASE PIG3"/>
    <property type="match status" value="1"/>
</dbReference>